<evidence type="ECO:0000313" key="2">
    <source>
        <dbReference type="EMBL" id="EMP9431883.1"/>
    </source>
</evidence>
<dbReference type="EMBL" id="AAZDVE040000004">
    <property type="protein sequence ID" value="EMP9431883.1"/>
    <property type="molecule type" value="Genomic_DNA"/>
</dbReference>
<dbReference type="RefSeq" id="WP_247046731.1">
    <property type="nucleotide sequence ID" value="NZ_JALLDV010000002.1"/>
</dbReference>
<feature type="region of interest" description="Disordered" evidence="1">
    <location>
        <begin position="564"/>
        <end position="585"/>
    </location>
</feature>
<comment type="caution">
    <text evidence="3">The sequence shown here is derived from an EMBL/GenBank/DDBJ whole genome shotgun (WGS) entry which is preliminary data.</text>
</comment>
<name>A0AAI9MYQ5_PROST</name>
<sequence>MRWLTKLITTLLLLLLLVVIFTYAGLQTRWGASYASQLLSKFTDYDIKVGIMGHEFANAGEFIFQDVNIVSRHKDMTLDAKQMIVDINWRNLLSGTAIRRLVITEGNLDISSVETATPIPLNANILQFENSRIQLNQANNKFNVFGFTGGITPWHPTTNHPFGYGDFRFTTKELNINELPLKTVAVTGKLEKNLTEFTQASGYLNNGYIKGSGKVLTDSTITVDSLVMDKVGWQNNIPFASLNQVLNSHRTVSLKNVALTNVDIQGKDWAISGLNTEIDHLDWVRSSWSSPESHINFSINQLVINDQQLDTLIGNLNLQGDNLNIEKLSGYYYKGVFSLNGVWQRNNKTLTLNDGKLAGILYTLPENWLHFFSQPSPDWLSGLTIKQFTLSQSLLMNIAPSFPFEFTALSGKIEDVSLIKQKQWGIWSGKATFNADSGTINQVMIRRPYMDLRQSGQSSAAASFTTSTDKGLVKLGLLVKQSPKKIPFLLRASGTNIELSALNQWGWQGFPSQIVGDFDASLQGDLLAPSLASSLNGELVAIPLQGKQMYRTVVKGVVTSSVENEASPMEPQPAPATAPDAIPTNILPTNEQIPALITQ</sequence>
<dbReference type="AlphaFoldDB" id="A0AAI9MYQ5"/>
<proteinExistence type="predicted"/>
<reference evidence="3" key="1">
    <citation type="submission" date="2024-02" db="EMBL/GenBank/DDBJ databases">
        <authorList>
            <consortium name="Clinical and Environmental Microbiology Branch: Whole genome sequencing antimicrobial resistance pathogens in the healthcare setting"/>
        </authorList>
    </citation>
    <scope>NUCLEOTIDE SEQUENCE</scope>
    <source>
        <strain evidence="3">2020GO-00142</strain>
    </source>
</reference>
<organism evidence="3">
    <name type="scientific">Providencia stuartii</name>
    <dbReference type="NCBI Taxonomy" id="588"/>
    <lineage>
        <taxon>Bacteria</taxon>
        <taxon>Pseudomonadati</taxon>
        <taxon>Pseudomonadota</taxon>
        <taxon>Gammaproteobacteria</taxon>
        <taxon>Enterobacterales</taxon>
        <taxon>Morganellaceae</taxon>
        <taxon>Providencia</taxon>
    </lineage>
</organism>
<protein>
    <submittedName>
        <fullName evidence="3">AsmA family protein</fullName>
    </submittedName>
</protein>
<dbReference type="EMBL" id="AAZDVE040000086">
    <property type="protein sequence ID" value="EMP9435134.1"/>
    <property type="molecule type" value="Genomic_DNA"/>
</dbReference>
<gene>
    <name evidence="2" type="ORF">JRA39_000899</name>
    <name evidence="3" type="ORF">JRA39_004285</name>
</gene>
<evidence type="ECO:0000313" key="3">
    <source>
        <dbReference type="EMBL" id="EMP9435134.1"/>
    </source>
</evidence>
<evidence type="ECO:0000256" key="1">
    <source>
        <dbReference type="SAM" id="MobiDB-lite"/>
    </source>
</evidence>
<accession>A0AAI9MYQ5</accession>